<gene>
    <name evidence="1" type="ORF">HX829_07980</name>
</gene>
<dbReference type="RefSeq" id="WP_100943739.1">
    <property type="nucleotide sequence ID" value="NZ_JACAPU010000011.1"/>
</dbReference>
<accession>A0A7Y7WBN4</accession>
<comment type="caution">
    <text evidence="1">The sequence shown here is derived from an EMBL/GenBank/DDBJ whole genome shotgun (WGS) entry which is preliminary data.</text>
</comment>
<evidence type="ECO:0000313" key="2">
    <source>
        <dbReference type="Proteomes" id="UP000582981"/>
    </source>
</evidence>
<evidence type="ECO:0000313" key="1">
    <source>
        <dbReference type="EMBL" id="NWB46429.1"/>
    </source>
</evidence>
<reference evidence="1 2" key="1">
    <citation type="submission" date="2020-04" db="EMBL/GenBank/DDBJ databases">
        <title>Molecular characterization of pseudomonads from Agaricus bisporus reveal novel blotch 2 pathogens in Western Europe.</title>
        <authorList>
            <person name="Taparia T."/>
            <person name="Krijger M."/>
            <person name="Haynes E."/>
            <person name="Elpinstone J.G."/>
            <person name="Noble R."/>
            <person name="Van Der Wolf J."/>
        </authorList>
    </citation>
    <scope>NUCLEOTIDE SEQUENCE [LARGE SCALE GENOMIC DNA]</scope>
    <source>
        <strain evidence="1 2">F1001</strain>
    </source>
</reference>
<dbReference type="EMBL" id="JACAPU010000011">
    <property type="protein sequence ID" value="NWB46429.1"/>
    <property type="molecule type" value="Genomic_DNA"/>
</dbReference>
<sequence length="83" mass="8844">MIPKAELCQIIESGFLPLSCTCTANAGGALMIKIFDPVSGRVELQLNGVSTSGFTSIRSISNFIGELRTEMKAGRRAFAGSLY</sequence>
<dbReference type="Pfam" id="PF07865">
    <property type="entry name" value="DUF1652"/>
    <property type="match status" value="1"/>
</dbReference>
<proteinExistence type="predicted"/>
<name>A0A7Y7WBN4_9PSED</name>
<protein>
    <submittedName>
        <fullName evidence="1">DUF1652 domain-containing protein</fullName>
    </submittedName>
</protein>
<organism evidence="1 2">
    <name type="scientific">Pseudomonas gingeri</name>
    <dbReference type="NCBI Taxonomy" id="117681"/>
    <lineage>
        <taxon>Bacteria</taxon>
        <taxon>Pseudomonadati</taxon>
        <taxon>Pseudomonadota</taxon>
        <taxon>Gammaproteobacteria</taxon>
        <taxon>Pseudomonadales</taxon>
        <taxon>Pseudomonadaceae</taxon>
        <taxon>Pseudomonas</taxon>
    </lineage>
</organism>
<dbReference type="Proteomes" id="UP000582981">
    <property type="component" value="Unassembled WGS sequence"/>
</dbReference>
<dbReference type="AlphaFoldDB" id="A0A7Y7WBN4"/>
<dbReference type="InterPro" id="IPR012448">
    <property type="entry name" value="DUF1652"/>
</dbReference>